<proteinExistence type="inferred from homology"/>
<dbReference type="SUPFAM" id="SSF48264">
    <property type="entry name" value="Cytochrome P450"/>
    <property type="match status" value="1"/>
</dbReference>
<evidence type="ECO:0000313" key="10">
    <source>
        <dbReference type="Proteomes" id="UP001497516"/>
    </source>
</evidence>
<keyword evidence="5" id="KW-0560">Oxidoreductase</keyword>
<dbReference type="EMBL" id="OZ034816">
    <property type="protein sequence ID" value="CAL1373297.1"/>
    <property type="molecule type" value="Genomic_DNA"/>
</dbReference>
<dbReference type="Proteomes" id="UP001497516">
    <property type="component" value="Chromosome 3"/>
</dbReference>
<protein>
    <recommendedName>
        <fullName evidence="11">Cytochrome P450</fullName>
    </recommendedName>
</protein>
<dbReference type="Pfam" id="PF00067">
    <property type="entry name" value="p450"/>
    <property type="match status" value="1"/>
</dbReference>
<evidence type="ECO:0008006" key="11">
    <source>
        <dbReference type="Google" id="ProtNLM"/>
    </source>
</evidence>
<name>A0AAV2DJ38_9ROSI</name>
<organism evidence="9 10">
    <name type="scientific">Linum trigynum</name>
    <dbReference type="NCBI Taxonomy" id="586398"/>
    <lineage>
        <taxon>Eukaryota</taxon>
        <taxon>Viridiplantae</taxon>
        <taxon>Streptophyta</taxon>
        <taxon>Embryophyta</taxon>
        <taxon>Tracheophyta</taxon>
        <taxon>Spermatophyta</taxon>
        <taxon>Magnoliopsida</taxon>
        <taxon>eudicotyledons</taxon>
        <taxon>Gunneridae</taxon>
        <taxon>Pentapetalae</taxon>
        <taxon>rosids</taxon>
        <taxon>fabids</taxon>
        <taxon>Malpighiales</taxon>
        <taxon>Linaceae</taxon>
        <taxon>Linum</taxon>
    </lineage>
</organism>
<evidence type="ECO:0000313" key="9">
    <source>
        <dbReference type="EMBL" id="CAL1373297.1"/>
    </source>
</evidence>
<evidence type="ECO:0000256" key="6">
    <source>
        <dbReference type="ARBA" id="ARBA00023004"/>
    </source>
</evidence>
<dbReference type="GO" id="GO:0005506">
    <property type="term" value="F:iron ion binding"/>
    <property type="evidence" value="ECO:0007669"/>
    <property type="project" value="InterPro"/>
</dbReference>
<gene>
    <name evidence="9" type="ORF">LTRI10_LOCUS15234</name>
</gene>
<dbReference type="AlphaFoldDB" id="A0AAV2DJ38"/>
<evidence type="ECO:0000256" key="2">
    <source>
        <dbReference type="ARBA" id="ARBA00010617"/>
    </source>
</evidence>
<dbReference type="PANTHER" id="PTHR47955">
    <property type="entry name" value="CYTOCHROME P450 FAMILY 71 PROTEIN"/>
    <property type="match status" value="1"/>
</dbReference>
<keyword evidence="6" id="KW-0408">Iron</keyword>
<dbReference type="GO" id="GO:0016705">
    <property type="term" value="F:oxidoreductase activity, acting on paired donors, with incorporation or reduction of molecular oxygen"/>
    <property type="evidence" value="ECO:0007669"/>
    <property type="project" value="InterPro"/>
</dbReference>
<reference evidence="9 10" key="1">
    <citation type="submission" date="2024-04" db="EMBL/GenBank/DDBJ databases">
        <authorList>
            <person name="Fracassetti M."/>
        </authorList>
    </citation>
    <scope>NUCLEOTIDE SEQUENCE [LARGE SCALE GENOMIC DNA]</scope>
</reference>
<dbReference type="Gene3D" id="1.10.630.10">
    <property type="entry name" value="Cytochrome P450"/>
    <property type="match status" value="1"/>
</dbReference>
<dbReference type="GO" id="GO:0004497">
    <property type="term" value="F:monooxygenase activity"/>
    <property type="evidence" value="ECO:0007669"/>
    <property type="project" value="UniProtKB-KW"/>
</dbReference>
<dbReference type="InterPro" id="IPR036396">
    <property type="entry name" value="Cyt_P450_sf"/>
</dbReference>
<comment type="similarity">
    <text evidence="2">Belongs to the cytochrome P450 family.</text>
</comment>
<keyword evidence="8" id="KW-1133">Transmembrane helix</keyword>
<comment type="cofactor">
    <cofactor evidence="1">
        <name>heme</name>
        <dbReference type="ChEBI" id="CHEBI:30413"/>
    </cofactor>
</comment>
<evidence type="ECO:0000256" key="8">
    <source>
        <dbReference type="SAM" id="Phobius"/>
    </source>
</evidence>
<evidence type="ECO:0000256" key="5">
    <source>
        <dbReference type="ARBA" id="ARBA00023002"/>
    </source>
</evidence>
<sequence>MDDTVAVLILSLCLLIVSIAFLLLTKRSCSKKSAQPLGGVRPPGPRTLPIIGNLHQLAGSSLPHRRLAELAREHGPLMQLQLGQVSSVVVSSPEWAKQIMQTHDLNFATRPTMPAVDILMYGGRDIAFAPHGEYWRKMRKVCAVELLGPKRVKSLQPTMETEMSKLVASITSSSCGHASLEKSGNITSRS</sequence>
<accession>A0AAV2DJ38</accession>
<dbReference type="GO" id="GO:0020037">
    <property type="term" value="F:heme binding"/>
    <property type="evidence" value="ECO:0007669"/>
    <property type="project" value="InterPro"/>
</dbReference>
<dbReference type="InterPro" id="IPR001128">
    <property type="entry name" value="Cyt_P450"/>
</dbReference>
<evidence type="ECO:0000256" key="7">
    <source>
        <dbReference type="ARBA" id="ARBA00023033"/>
    </source>
</evidence>
<evidence type="ECO:0000256" key="4">
    <source>
        <dbReference type="ARBA" id="ARBA00022723"/>
    </source>
</evidence>
<keyword evidence="7" id="KW-0503">Monooxygenase</keyword>
<evidence type="ECO:0000256" key="3">
    <source>
        <dbReference type="ARBA" id="ARBA00022617"/>
    </source>
</evidence>
<feature type="transmembrane region" description="Helical" evidence="8">
    <location>
        <begin position="6"/>
        <end position="24"/>
    </location>
</feature>
<evidence type="ECO:0000256" key="1">
    <source>
        <dbReference type="ARBA" id="ARBA00001971"/>
    </source>
</evidence>
<keyword evidence="3" id="KW-0349">Heme</keyword>
<keyword evidence="10" id="KW-1185">Reference proteome</keyword>
<keyword evidence="8" id="KW-0812">Transmembrane</keyword>
<keyword evidence="8" id="KW-0472">Membrane</keyword>
<dbReference type="PANTHER" id="PTHR47955:SF19">
    <property type="entry name" value="CYTOCHROME P450 71A9-LIKE ISOFORM X1"/>
    <property type="match status" value="1"/>
</dbReference>
<keyword evidence="4" id="KW-0479">Metal-binding</keyword>